<proteinExistence type="predicted"/>
<sequence>MSGHGKHRKSHREHRSSRTSGGHRSHGHHGQSSSSRACESHESSRDQASYGTQESSSTYPPHVTQTSVELTDEDAPGDSDPDYDTATGQWKSIPYQTSTSNPTQYSTVSSMQQTRTYELHDEDAEGEDDPDYYLEQPSSQSYPAQTTASTYSGGGTASQSSASGQASYTPYASGSGSNTSHPSTLGQTSHTTYQATAAAPPLRNVAFSTYNLPAGMSSGYSQSRTPAQASSSSGYYPQQDTNMDYGQSSALGPQSATSGNFGGRGPDDDMTASQGQGSWATASIQTGSSVPGFSQAGCGSNAGQETSYTPSQAADTTTTQPSSSLHPAPVPDYSAPPDYSYKDAWEEIQWPNTGVLRCPLEGCNSQYGSPFEALGEQGMLLHFRQIHGLDSKNWVRKVTCSVPHRCKRYWYFQWSRVEHERGRAHLDNVVKEEKGMPLRRGIAKATSRIDRERKRR</sequence>
<gene>
    <name evidence="2" type="ORF">GLAREA_07410</name>
</gene>
<dbReference type="HOGENOM" id="CLU_599991_0_0_1"/>
<accession>S3D194</accession>
<dbReference type="KEGG" id="glz:GLAREA_07410"/>
<feature type="compositionally biased region" description="Acidic residues" evidence="1">
    <location>
        <begin position="70"/>
        <end position="83"/>
    </location>
</feature>
<dbReference type="GeneID" id="19466463"/>
<feature type="region of interest" description="Disordered" evidence="1">
    <location>
        <begin position="1"/>
        <end position="335"/>
    </location>
</feature>
<dbReference type="Proteomes" id="UP000016922">
    <property type="component" value="Unassembled WGS sequence"/>
</dbReference>
<evidence type="ECO:0000313" key="2">
    <source>
        <dbReference type="EMBL" id="EPE32277.1"/>
    </source>
</evidence>
<feature type="compositionally biased region" description="Acidic residues" evidence="1">
    <location>
        <begin position="120"/>
        <end position="132"/>
    </location>
</feature>
<keyword evidence="3" id="KW-1185">Reference proteome</keyword>
<dbReference type="EMBL" id="KE145359">
    <property type="protein sequence ID" value="EPE32277.1"/>
    <property type="molecule type" value="Genomic_DNA"/>
</dbReference>
<organism evidence="2 3">
    <name type="scientific">Glarea lozoyensis (strain ATCC 20868 / MF5171)</name>
    <dbReference type="NCBI Taxonomy" id="1116229"/>
    <lineage>
        <taxon>Eukaryota</taxon>
        <taxon>Fungi</taxon>
        <taxon>Dikarya</taxon>
        <taxon>Ascomycota</taxon>
        <taxon>Pezizomycotina</taxon>
        <taxon>Leotiomycetes</taxon>
        <taxon>Helotiales</taxon>
        <taxon>Helotiaceae</taxon>
        <taxon>Glarea</taxon>
    </lineage>
</organism>
<feature type="compositionally biased region" description="Polar residues" evidence="1">
    <location>
        <begin position="46"/>
        <end position="69"/>
    </location>
</feature>
<feature type="compositionally biased region" description="Polar residues" evidence="1">
    <location>
        <begin position="271"/>
        <end position="325"/>
    </location>
</feature>
<evidence type="ECO:0000256" key="1">
    <source>
        <dbReference type="SAM" id="MobiDB-lite"/>
    </source>
</evidence>
<feature type="compositionally biased region" description="Polar residues" evidence="1">
    <location>
        <begin position="218"/>
        <end position="259"/>
    </location>
</feature>
<dbReference type="AlphaFoldDB" id="S3D194"/>
<reference evidence="2 3" key="1">
    <citation type="journal article" date="2013" name="BMC Genomics">
        <title>Genomics-driven discovery of the pneumocandin biosynthetic gene cluster in the fungus Glarea lozoyensis.</title>
        <authorList>
            <person name="Chen L."/>
            <person name="Yue Q."/>
            <person name="Zhang X."/>
            <person name="Xiang M."/>
            <person name="Wang C."/>
            <person name="Li S."/>
            <person name="Che Y."/>
            <person name="Ortiz-Lopez F.J."/>
            <person name="Bills G.F."/>
            <person name="Liu X."/>
            <person name="An Z."/>
        </authorList>
    </citation>
    <scope>NUCLEOTIDE SEQUENCE [LARGE SCALE GENOMIC DNA]</scope>
    <source>
        <strain evidence="3">ATCC 20868 / MF5171</strain>
    </source>
</reference>
<protein>
    <submittedName>
        <fullName evidence="2">Uncharacterized protein</fullName>
    </submittedName>
</protein>
<feature type="compositionally biased region" description="Polar residues" evidence="1">
    <location>
        <begin position="86"/>
        <end position="116"/>
    </location>
</feature>
<feature type="compositionally biased region" description="Polar residues" evidence="1">
    <location>
        <begin position="170"/>
        <end position="195"/>
    </location>
</feature>
<evidence type="ECO:0000313" key="3">
    <source>
        <dbReference type="Proteomes" id="UP000016922"/>
    </source>
</evidence>
<feature type="compositionally biased region" description="Basic residues" evidence="1">
    <location>
        <begin position="1"/>
        <end position="29"/>
    </location>
</feature>
<dbReference type="RefSeq" id="XP_008080289.1">
    <property type="nucleotide sequence ID" value="XM_008082098.1"/>
</dbReference>
<feature type="compositionally biased region" description="Low complexity" evidence="1">
    <location>
        <begin position="144"/>
        <end position="169"/>
    </location>
</feature>
<name>S3D194_GLAL2</name>